<dbReference type="PANTHER" id="PTHR46865">
    <property type="entry name" value="OXIDOREDUCTASE-RELATED"/>
    <property type="match status" value="1"/>
</dbReference>
<dbReference type="GO" id="GO:0004497">
    <property type="term" value="F:monooxygenase activity"/>
    <property type="evidence" value="ECO:0007669"/>
    <property type="project" value="UniProtKB-KW"/>
</dbReference>
<accession>A0ABT4TV29</accession>
<dbReference type="Gene3D" id="3.50.50.60">
    <property type="entry name" value="FAD/NAD(P)-binding domain"/>
    <property type="match status" value="1"/>
</dbReference>
<evidence type="ECO:0000313" key="3">
    <source>
        <dbReference type="Proteomes" id="UP001165685"/>
    </source>
</evidence>
<dbReference type="SUPFAM" id="SSF51905">
    <property type="entry name" value="FAD/NAD(P)-binding domain"/>
    <property type="match status" value="1"/>
</dbReference>
<dbReference type="Pfam" id="PF01494">
    <property type="entry name" value="FAD_binding_3"/>
    <property type="match status" value="1"/>
</dbReference>
<dbReference type="EMBL" id="JAQFWP010000091">
    <property type="protein sequence ID" value="MDA2808568.1"/>
    <property type="molecule type" value="Genomic_DNA"/>
</dbReference>
<dbReference type="Proteomes" id="UP001165685">
    <property type="component" value="Unassembled WGS sequence"/>
</dbReference>
<protein>
    <submittedName>
        <fullName evidence="2">FAD-dependent monooxygenase</fullName>
    </submittedName>
</protein>
<dbReference type="InterPro" id="IPR036188">
    <property type="entry name" value="FAD/NAD-bd_sf"/>
</dbReference>
<dbReference type="PANTHER" id="PTHR46865:SF2">
    <property type="entry name" value="MONOOXYGENASE"/>
    <property type="match status" value="1"/>
</dbReference>
<dbReference type="InterPro" id="IPR051704">
    <property type="entry name" value="FAD_aromatic-hydroxylase"/>
</dbReference>
<keyword evidence="2" id="KW-0503">Monooxygenase</keyword>
<reference evidence="2" key="1">
    <citation type="submission" date="2023-01" db="EMBL/GenBank/DDBJ databases">
        <title>Draft genome sequence of Nocardiopsis sp. LSu2-4 isolated from halophytes.</title>
        <authorList>
            <person name="Duangmal K."/>
            <person name="Chantavorakit T."/>
        </authorList>
    </citation>
    <scope>NUCLEOTIDE SEQUENCE</scope>
    <source>
        <strain evidence="2">LSu2-4</strain>
    </source>
</reference>
<proteinExistence type="predicted"/>
<keyword evidence="3" id="KW-1185">Reference proteome</keyword>
<sequence length="405" mass="43337">MARTVCISGAGIAGPALAFWLRGLGVHPTVVERAPRLRTGGWAVDVRGAALTVAERMGLADAFRAASDNLAGLDLVDARGRTRAAAGSELTSSSPDDLEIRRTALSRTVFDAAQDGVDYLFGDTVTAVDDDGDRVRVSFAESAPRDFDLLVAADGLHSEVRRLVFGPEERHLRFLNAHVSIFDLPNRFGLDHRAVLHSDPGRTIGLYAGDPAGPAQAFLGFRSRTEAASRLRDGASRRRYLRARYSGMGWKAPEILEALDGAPDLYFDSISQVRTDRWSQGRTVLLGDAAHCPSPLSGQGSSLALVGAYVLAGELAAAGGDHRRAFPAYERAMRGFVRRNQAIATNGMPFLVPRDHLQILLRDAAVRFGPHLPALNRLSGGVRKAANAIGLKDYPLAAPSAASGR</sequence>
<feature type="domain" description="FAD-binding" evidence="1">
    <location>
        <begin position="4"/>
        <end position="318"/>
    </location>
</feature>
<keyword evidence="2" id="KW-0560">Oxidoreductase</keyword>
<gene>
    <name evidence="2" type="ORF">O4U47_28930</name>
</gene>
<comment type="caution">
    <text evidence="2">The sequence shown here is derived from an EMBL/GenBank/DDBJ whole genome shotgun (WGS) entry which is preliminary data.</text>
</comment>
<dbReference type="PRINTS" id="PR00420">
    <property type="entry name" value="RNGMNOXGNASE"/>
</dbReference>
<evidence type="ECO:0000313" key="2">
    <source>
        <dbReference type="EMBL" id="MDA2808568.1"/>
    </source>
</evidence>
<evidence type="ECO:0000259" key="1">
    <source>
        <dbReference type="Pfam" id="PF01494"/>
    </source>
</evidence>
<dbReference type="InterPro" id="IPR002938">
    <property type="entry name" value="FAD-bd"/>
</dbReference>
<name>A0ABT4TV29_9ACTN</name>
<dbReference type="RefSeq" id="WP_270681158.1">
    <property type="nucleotide sequence ID" value="NZ_JAQFWP010000091.1"/>
</dbReference>
<organism evidence="2 3">
    <name type="scientific">Nocardiopsis suaedae</name>
    <dbReference type="NCBI Taxonomy" id="3018444"/>
    <lineage>
        <taxon>Bacteria</taxon>
        <taxon>Bacillati</taxon>
        <taxon>Actinomycetota</taxon>
        <taxon>Actinomycetes</taxon>
        <taxon>Streptosporangiales</taxon>
        <taxon>Nocardiopsidaceae</taxon>
        <taxon>Nocardiopsis</taxon>
    </lineage>
</organism>
<dbReference type="Gene3D" id="3.30.9.10">
    <property type="entry name" value="D-Amino Acid Oxidase, subunit A, domain 2"/>
    <property type="match status" value="1"/>
</dbReference>